<dbReference type="EMBL" id="AP011701">
    <property type="protein sequence ID" value="BAL54821.1"/>
    <property type="molecule type" value="Genomic_DNA"/>
</dbReference>
<keyword evidence="6 8" id="KW-1133">Transmembrane helix</keyword>
<evidence type="ECO:0000256" key="7">
    <source>
        <dbReference type="ARBA" id="ARBA00023136"/>
    </source>
</evidence>
<gene>
    <name evidence="10" type="ORF">HGMM_F21A08C04</name>
</gene>
<dbReference type="GO" id="GO:0055085">
    <property type="term" value="P:transmembrane transport"/>
    <property type="evidence" value="ECO:0007669"/>
    <property type="project" value="InterPro"/>
</dbReference>
<evidence type="ECO:0000256" key="5">
    <source>
        <dbReference type="ARBA" id="ARBA00022692"/>
    </source>
</evidence>
<keyword evidence="2 8" id="KW-0813">Transport</keyword>
<dbReference type="Pfam" id="PF00528">
    <property type="entry name" value="BPD_transp_1"/>
    <property type="match status" value="2"/>
</dbReference>
<evidence type="ECO:0000256" key="6">
    <source>
        <dbReference type="ARBA" id="ARBA00022989"/>
    </source>
</evidence>
<evidence type="ECO:0000256" key="8">
    <source>
        <dbReference type="RuleBase" id="RU363032"/>
    </source>
</evidence>
<reference evidence="10" key="1">
    <citation type="journal article" date="2005" name="Environ. Microbiol.">
        <title>Genetic and functional properties of uncultivated thermophilic crenarchaeotes from a subsurface gold mine as revealed by analysis of genome fragments.</title>
        <authorList>
            <person name="Nunoura T."/>
            <person name="Hirayama H."/>
            <person name="Takami H."/>
            <person name="Oida H."/>
            <person name="Nishi S."/>
            <person name="Shimamura S."/>
            <person name="Suzuki Y."/>
            <person name="Inagaki F."/>
            <person name="Takai K."/>
            <person name="Nealson K.H."/>
            <person name="Horikoshi K."/>
        </authorList>
    </citation>
    <scope>NUCLEOTIDE SEQUENCE</scope>
</reference>
<feature type="transmembrane region" description="Helical" evidence="8">
    <location>
        <begin position="352"/>
        <end position="374"/>
    </location>
</feature>
<evidence type="ECO:0000313" key="10">
    <source>
        <dbReference type="EMBL" id="BAL54821.1"/>
    </source>
</evidence>
<comment type="subcellular location">
    <subcellularLocation>
        <location evidence="1">Cell inner membrane</location>
        <topology evidence="1">Multi-pass membrane protein</topology>
    </subcellularLocation>
    <subcellularLocation>
        <location evidence="8">Cell membrane</location>
        <topology evidence="8">Multi-pass membrane protein</topology>
    </subcellularLocation>
</comment>
<name>H5SF85_9BACT</name>
<evidence type="ECO:0000256" key="3">
    <source>
        <dbReference type="ARBA" id="ARBA00022475"/>
    </source>
</evidence>
<feature type="domain" description="ABC transmembrane type-1" evidence="9">
    <location>
        <begin position="348"/>
        <end position="538"/>
    </location>
</feature>
<feature type="transmembrane region" description="Helical" evidence="8">
    <location>
        <begin position="386"/>
        <end position="408"/>
    </location>
</feature>
<dbReference type="PANTHER" id="PTHR43357:SF4">
    <property type="entry name" value="INNER MEMBRANE ABC TRANSPORTER PERMEASE PROTEIN YDCV"/>
    <property type="match status" value="1"/>
</dbReference>
<keyword evidence="4" id="KW-0997">Cell inner membrane</keyword>
<dbReference type="InterPro" id="IPR000515">
    <property type="entry name" value="MetI-like"/>
</dbReference>
<keyword evidence="3" id="KW-1003">Cell membrane</keyword>
<protein>
    <submittedName>
        <fullName evidence="10">Sulfate transport system permease protein</fullName>
    </submittedName>
</protein>
<accession>H5SF85</accession>
<dbReference type="SUPFAM" id="SSF161098">
    <property type="entry name" value="MetI-like"/>
    <property type="match status" value="2"/>
</dbReference>
<dbReference type="PROSITE" id="PS50928">
    <property type="entry name" value="ABC_TM1"/>
    <property type="match status" value="2"/>
</dbReference>
<feature type="transmembrane region" description="Helical" evidence="8">
    <location>
        <begin position="517"/>
        <end position="538"/>
    </location>
</feature>
<keyword evidence="5 8" id="KW-0812">Transmembrane</keyword>
<feature type="transmembrane region" description="Helical" evidence="8">
    <location>
        <begin position="79"/>
        <end position="100"/>
    </location>
</feature>
<feature type="transmembrane region" description="Helical" evidence="8">
    <location>
        <begin position="234"/>
        <end position="254"/>
    </location>
</feature>
<reference evidence="10" key="2">
    <citation type="journal article" date="2012" name="PLoS ONE">
        <title>A Deeply Branching Thermophilic Bacterium with an Ancient Acetyl-CoA Pathway Dominates a Subsurface Ecosystem.</title>
        <authorList>
            <person name="Takami H."/>
            <person name="Noguchi H."/>
            <person name="Takaki Y."/>
            <person name="Uchiyama I."/>
            <person name="Toyoda A."/>
            <person name="Nishi S."/>
            <person name="Chee G.-J."/>
            <person name="Arai W."/>
            <person name="Nunoura T."/>
            <person name="Itoh T."/>
            <person name="Hattori M."/>
            <person name="Takai K."/>
        </authorList>
    </citation>
    <scope>NUCLEOTIDE SEQUENCE</scope>
</reference>
<dbReference type="AlphaFoldDB" id="H5SF85"/>
<evidence type="ECO:0000259" key="9">
    <source>
        <dbReference type="PROSITE" id="PS50928"/>
    </source>
</evidence>
<feature type="domain" description="ABC transmembrane type-1" evidence="9">
    <location>
        <begin position="41"/>
        <end position="253"/>
    </location>
</feature>
<keyword evidence="7 8" id="KW-0472">Membrane</keyword>
<dbReference type="CDD" id="cd06261">
    <property type="entry name" value="TM_PBP2"/>
    <property type="match status" value="2"/>
</dbReference>
<organism evidence="10">
    <name type="scientific">uncultured Acetothermia bacterium</name>
    <dbReference type="NCBI Taxonomy" id="236499"/>
    <lineage>
        <taxon>Bacteria</taxon>
        <taxon>Candidatus Bipolaricaulota</taxon>
        <taxon>environmental samples</taxon>
    </lineage>
</organism>
<feature type="transmembrane region" description="Helical" evidence="8">
    <location>
        <begin position="414"/>
        <end position="438"/>
    </location>
</feature>
<feature type="transmembrane region" description="Helical" evidence="8">
    <location>
        <begin position="120"/>
        <end position="137"/>
    </location>
</feature>
<dbReference type="InterPro" id="IPR035906">
    <property type="entry name" value="MetI-like_sf"/>
</dbReference>
<dbReference type="PANTHER" id="PTHR43357">
    <property type="entry name" value="INNER MEMBRANE ABC TRANSPORTER PERMEASE PROTEIN YDCV"/>
    <property type="match status" value="1"/>
</dbReference>
<dbReference type="Gene3D" id="1.10.3720.10">
    <property type="entry name" value="MetI-like"/>
    <property type="match status" value="2"/>
</dbReference>
<comment type="similarity">
    <text evidence="8">Belongs to the binding-protein-dependent transport system permease family.</text>
</comment>
<evidence type="ECO:0000256" key="4">
    <source>
        <dbReference type="ARBA" id="ARBA00022519"/>
    </source>
</evidence>
<dbReference type="GO" id="GO:0005886">
    <property type="term" value="C:plasma membrane"/>
    <property type="evidence" value="ECO:0007669"/>
    <property type="project" value="UniProtKB-SubCell"/>
</dbReference>
<evidence type="ECO:0000256" key="2">
    <source>
        <dbReference type="ARBA" id="ARBA00022448"/>
    </source>
</evidence>
<feature type="transmembrane region" description="Helical" evidence="8">
    <location>
        <begin position="177"/>
        <end position="203"/>
    </location>
</feature>
<feature type="transmembrane region" description="Helical" evidence="8">
    <location>
        <begin position="288"/>
        <end position="310"/>
    </location>
</feature>
<proteinExistence type="inferred from homology"/>
<evidence type="ECO:0000256" key="1">
    <source>
        <dbReference type="ARBA" id="ARBA00004429"/>
    </source>
</evidence>
<feature type="transmembrane region" description="Helical" evidence="8">
    <location>
        <begin position="45"/>
        <end position="67"/>
    </location>
</feature>
<sequence>MIVFFYGPVANLLREGLTKDGVFSLDFVTQILTDDYFRHVILFTLWQALLSTLASIVLGLPLAYILAHYEFPLKRVIRALTIVPFVLPAITVALGFALLFGRNGYLNQLLMSLLGLSEPPLPIMYSLTGIVLAHAFYNAPIITRTVHAAWERLDPRYEESARALGASRFYVFKDITLPMILPGLLSGAALVFIFCFLSFPIVLSVGGGRFSTIEVEIYTRVVTRLDPQFLNYKIGAALALIGLVLSLAMTYIYLRVQGSFAKQAEHVRPRPTIPLFAGAHDLLRPTKILLWLYVLISLVLFAGPMLAIVIDSLWEDTPAGGHWTLRWYSYIFTPDYEALLGDSPLRAIVNSISFGLGATAIAVPLGLIFAYLIARLRWVGRRLFDTLLMAPLATSSIVLAFALLRAFSAPPLKLVGTATAVIIAHAVIIFPFIVRALVPVLENLDIKIVEMARSLGASRWRALREIELPLAATGLVAGAVFAFALSLGEMSATLMLARPGLNTMPVAVYRFLSQHSLGAPSAMSTVMIAVSALAFILLERWGERALKNF</sequence>
<feature type="transmembrane region" description="Helical" evidence="8">
    <location>
        <begin position="468"/>
        <end position="497"/>
    </location>
</feature>